<evidence type="ECO:0000313" key="3">
    <source>
        <dbReference type="Proteomes" id="UP000325440"/>
    </source>
</evidence>
<feature type="compositionally biased region" description="Polar residues" evidence="1">
    <location>
        <begin position="174"/>
        <end position="183"/>
    </location>
</feature>
<proteinExistence type="predicted"/>
<name>A0A5E4N9B8_9HEMI</name>
<feature type="region of interest" description="Disordered" evidence="1">
    <location>
        <begin position="128"/>
        <end position="183"/>
    </location>
</feature>
<feature type="region of interest" description="Disordered" evidence="1">
    <location>
        <begin position="85"/>
        <end position="110"/>
    </location>
</feature>
<dbReference type="Proteomes" id="UP000325440">
    <property type="component" value="Unassembled WGS sequence"/>
</dbReference>
<feature type="compositionally biased region" description="Basic and acidic residues" evidence="1">
    <location>
        <begin position="164"/>
        <end position="173"/>
    </location>
</feature>
<dbReference type="EMBL" id="CABPRJ010001902">
    <property type="protein sequence ID" value="VVC40247.1"/>
    <property type="molecule type" value="Genomic_DNA"/>
</dbReference>
<feature type="compositionally biased region" description="Acidic residues" evidence="1">
    <location>
        <begin position="128"/>
        <end position="138"/>
    </location>
</feature>
<accession>A0A5E4N9B8</accession>
<feature type="non-terminal residue" evidence="2">
    <location>
        <position position="365"/>
    </location>
</feature>
<dbReference type="AlphaFoldDB" id="A0A5E4N9B8"/>
<evidence type="ECO:0000256" key="1">
    <source>
        <dbReference type="SAM" id="MobiDB-lite"/>
    </source>
</evidence>
<evidence type="ECO:0000313" key="2">
    <source>
        <dbReference type="EMBL" id="VVC40247.1"/>
    </source>
</evidence>
<feature type="compositionally biased region" description="Polar residues" evidence="1">
    <location>
        <begin position="86"/>
        <end position="101"/>
    </location>
</feature>
<sequence length="365" mass="42346">MMCNYLPYKGIKWCNPDLCNAEKILRKKDGKENGYILEVGLKYPEELHDLHSGYPLVPLDEEESDIDEQLNNQTEELTRNDVIFTSDESNTQESYQRNLRNNGRETQRSTSFPQQFIRIVFIQQINSESDEEESDIDEQLNNQTEELTRNDVILTSDESNTQESRQRNLRDNGIETQRSTSSPQSFVRRIYIQPLFSQSVEEEPFRHDLDEELNNLIEELTRNDVIIISDDSDSDDSNQRNWHVEEGIDLDVQLNNLTEELTRNDVIVISDESDSEDYHPGNMHVEEGIDLDVQLNNLTEELTRNDVIVISDESDSEDYHPGNMHVEEGIDLDVQLNNLTEELTRNDVIVISDESDSEDYHPGNM</sequence>
<organism evidence="2 3">
    <name type="scientific">Cinara cedri</name>
    <dbReference type="NCBI Taxonomy" id="506608"/>
    <lineage>
        <taxon>Eukaryota</taxon>
        <taxon>Metazoa</taxon>
        <taxon>Ecdysozoa</taxon>
        <taxon>Arthropoda</taxon>
        <taxon>Hexapoda</taxon>
        <taxon>Insecta</taxon>
        <taxon>Pterygota</taxon>
        <taxon>Neoptera</taxon>
        <taxon>Paraneoptera</taxon>
        <taxon>Hemiptera</taxon>
        <taxon>Sternorrhyncha</taxon>
        <taxon>Aphidomorpha</taxon>
        <taxon>Aphidoidea</taxon>
        <taxon>Aphididae</taxon>
        <taxon>Lachninae</taxon>
        <taxon>Cinara</taxon>
    </lineage>
</organism>
<keyword evidence="3" id="KW-1185">Reference proteome</keyword>
<protein>
    <submittedName>
        <fullName evidence="2">Uncharacterized protein</fullName>
    </submittedName>
</protein>
<gene>
    <name evidence="2" type="ORF">CINCED_3A021443</name>
</gene>
<reference evidence="2 3" key="1">
    <citation type="submission" date="2019-08" db="EMBL/GenBank/DDBJ databases">
        <authorList>
            <person name="Alioto T."/>
            <person name="Alioto T."/>
            <person name="Gomez Garrido J."/>
        </authorList>
    </citation>
    <scope>NUCLEOTIDE SEQUENCE [LARGE SCALE GENOMIC DNA]</scope>
</reference>